<dbReference type="AlphaFoldDB" id="A0A5N6L5X6"/>
<reference evidence="1 2" key="1">
    <citation type="submission" date="2019-06" db="EMBL/GenBank/DDBJ databases">
        <title>A chromosomal-level reference genome of Carpinus fangiana (Coryloideae, Betulaceae).</title>
        <authorList>
            <person name="Yang X."/>
            <person name="Wang Z."/>
            <person name="Zhang L."/>
            <person name="Hao G."/>
            <person name="Liu J."/>
            <person name="Yang Y."/>
        </authorList>
    </citation>
    <scope>NUCLEOTIDE SEQUENCE [LARGE SCALE GENOMIC DNA]</scope>
    <source>
        <strain evidence="1">Cfa_2016G</strain>
        <tissue evidence="1">Leaf</tissue>
    </source>
</reference>
<keyword evidence="2" id="KW-1185">Reference proteome</keyword>
<dbReference type="Proteomes" id="UP000327013">
    <property type="component" value="Unassembled WGS sequence"/>
</dbReference>
<comment type="caution">
    <text evidence="1">The sequence shown here is derived from an EMBL/GenBank/DDBJ whole genome shotgun (WGS) entry which is preliminary data.</text>
</comment>
<name>A0A5N6L5X6_9ROSI</name>
<accession>A0A5N6L5X6</accession>
<protein>
    <submittedName>
        <fullName evidence="1">Uncharacterized protein</fullName>
    </submittedName>
</protein>
<evidence type="ECO:0000313" key="1">
    <source>
        <dbReference type="EMBL" id="KAB9866378.1"/>
    </source>
</evidence>
<evidence type="ECO:0000313" key="2">
    <source>
        <dbReference type="Proteomes" id="UP000327013"/>
    </source>
</evidence>
<gene>
    <name evidence="1" type="ORF">FH972_027071</name>
</gene>
<proteinExistence type="predicted"/>
<dbReference type="EMBL" id="VIBQ01000279">
    <property type="protein sequence ID" value="KAB9866378.1"/>
    <property type="molecule type" value="Genomic_DNA"/>
</dbReference>
<organism evidence="1 2">
    <name type="scientific">Carpinus fangiana</name>
    <dbReference type="NCBI Taxonomy" id="176857"/>
    <lineage>
        <taxon>Eukaryota</taxon>
        <taxon>Viridiplantae</taxon>
        <taxon>Streptophyta</taxon>
        <taxon>Embryophyta</taxon>
        <taxon>Tracheophyta</taxon>
        <taxon>Spermatophyta</taxon>
        <taxon>Magnoliopsida</taxon>
        <taxon>eudicotyledons</taxon>
        <taxon>Gunneridae</taxon>
        <taxon>Pentapetalae</taxon>
        <taxon>rosids</taxon>
        <taxon>fabids</taxon>
        <taxon>Fagales</taxon>
        <taxon>Betulaceae</taxon>
        <taxon>Carpinus</taxon>
    </lineage>
</organism>
<sequence length="100" mass="11495">MHCNNQVCWDYAIMTFVTSGIQASFRGGSLLISQVNCCKRESSTPWLNGRGTIDKIAVDQPERNKKEQESFVNNNFQVPVKNLFKKVYLTNKLDPVMLFY</sequence>